<reference evidence="1 2" key="1">
    <citation type="submission" date="2018-11" db="EMBL/GenBank/DDBJ databases">
        <title>Flavobacterium sp. nov., YIM 102796 draft genome.</title>
        <authorList>
            <person name="Li G."/>
            <person name="Jiang Y."/>
        </authorList>
    </citation>
    <scope>NUCLEOTIDE SEQUENCE [LARGE SCALE GENOMIC DNA]</scope>
    <source>
        <strain evidence="1 2">YIM 102796</strain>
    </source>
</reference>
<protein>
    <submittedName>
        <fullName evidence="1">Uncharacterized protein</fullName>
    </submittedName>
</protein>
<sequence>MAKSDNIFNIRGRLGDLIFCQRNGKTYVKRYSGGFTKAATQNHPNIKVGQERFAQVSKYVKSLKQQLQPYMWRQKDGTFHNQLMAIFLQLAKNETEKTFNELVQELDSYSNLTNKSLNKNSKIAPSGLFYDVKTNQLNLGIIPYELSVKYKGLFLEVATGWYGVTDGEISLTEPNIQYVKLDDQTKNKDFVVDFAPADDNNIRLPFVGLAVVYTDDKGSESPHPVHTVMACFVVMRNV</sequence>
<evidence type="ECO:0000313" key="2">
    <source>
        <dbReference type="Proteomes" id="UP000268372"/>
    </source>
</evidence>
<dbReference type="EMBL" id="RQTJ01000011">
    <property type="protein sequence ID" value="RRA95163.1"/>
    <property type="molecule type" value="Genomic_DNA"/>
</dbReference>
<proteinExistence type="predicted"/>
<name>A0A3P1B3H8_9FLAO</name>
<evidence type="ECO:0000313" key="1">
    <source>
        <dbReference type="EMBL" id="RRA95163.1"/>
    </source>
</evidence>
<keyword evidence="2" id="KW-1185">Reference proteome</keyword>
<comment type="caution">
    <text evidence="1">The sequence shown here is derived from an EMBL/GenBank/DDBJ whole genome shotgun (WGS) entry which is preliminary data.</text>
</comment>
<gene>
    <name evidence="1" type="ORF">EG242_07100</name>
</gene>
<dbReference type="Proteomes" id="UP000268372">
    <property type="component" value="Unassembled WGS sequence"/>
</dbReference>
<dbReference type="AlphaFoldDB" id="A0A3P1B3H8"/>
<dbReference type="RefSeq" id="WP_124899206.1">
    <property type="nucleotide sequence ID" value="NZ_RQTJ01000011.1"/>
</dbReference>
<organism evidence="1 2">
    <name type="scientific">Paenimyroides viscosum</name>
    <dbReference type="NCBI Taxonomy" id="2488729"/>
    <lineage>
        <taxon>Bacteria</taxon>
        <taxon>Pseudomonadati</taxon>
        <taxon>Bacteroidota</taxon>
        <taxon>Flavobacteriia</taxon>
        <taxon>Flavobacteriales</taxon>
        <taxon>Flavobacteriaceae</taxon>
        <taxon>Paenimyroides</taxon>
    </lineage>
</organism>
<dbReference type="OrthoDB" id="645138at2"/>
<accession>A0A3P1B3H8</accession>